<gene>
    <name evidence="3" type="ORF">CXQ85_005172</name>
</gene>
<dbReference type="Pfam" id="PF11309">
    <property type="entry name" value="DUF3112"/>
    <property type="match status" value="1"/>
</dbReference>
<feature type="transmembrane region" description="Helical" evidence="2">
    <location>
        <begin position="129"/>
        <end position="153"/>
    </location>
</feature>
<dbReference type="RefSeq" id="XP_025343540.1">
    <property type="nucleotide sequence ID" value="XM_025488773.1"/>
</dbReference>
<dbReference type="EMBL" id="PKFO01000008">
    <property type="protein sequence ID" value="PVH22600.1"/>
    <property type="molecule type" value="Genomic_DNA"/>
</dbReference>
<dbReference type="PANTHER" id="PTHR35184:SF1">
    <property type="entry name" value="INTEGRAL MEMBRANE PROTEIN"/>
    <property type="match status" value="1"/>
</dbReference>
<evidence type="ECO:0000256" key="1">
    <source>
        <dbReference type="SAM" id="MobiDB-lite"/>
    </source>
</evidence>
<proteinExistence type="predicted"/>
<dbReference type="GeneID" id="37010502"/>
<feature type="transmembrane region" description="Helical" evidence="2">
    <location>
        <begin position="169"/>
        <end position="195"/>
    </location>
</feature>
<feature type="transmembrane region" description="Helical" evidence="2">
    <location>
        <begin position="215"/>
        <end position="237"/>
    </location>
</feature>
<feature type="compositionally biased region" description="Basic and acidic residues" evidence="1">
    <location>
        <begin position="411"/>
        <end position="420"/>
    </location>
</feature>
<organism evidence="3 4">
    <name type="scientific">Candidozyma haemuli</name>
    <dbReference type="NCBI Taxonomy" id="45357"/>
    <lineage>
        <taxon>Eukaryota</taxon>
        <taxon>Fungi</taxon>
        <taxon>Dikarya</taxon>
        <taxon>Ascomycota</taxon>
        <taxon>Saccharomycotina</taxon>
        <taxon>Pichiomycetes</taxon>
        <taxon>Metschnikowiaceae</taxon>
        <taxon>Candidozyma</taxon>
    </lineage>
</organism>
<dbReference type="OrthoDB" id="3357002at2759"/>
<evidence type="ECO:0000256" key="2">
    <source>
        <dbReference type="SAM" id="Phobius"/>
    </source>
</evidence>
<dbReference type="PANTHER" id="PTHR35184">
    <property type="entry name" value="YALI0C10208P"/>
    <property type="match status" value="1"/>
</dbReference>
<name>A0A2V1AWY3_9ASCO</name>
<keyword evidence="4" id="KW-1185">Reference proteome</keyword>
<accession>A0A2V1AWY3</accession>
<dbReference type="STRING" id="45357.A0A2V1AWY3"/>
<evidence type="ECO:0000313" key="3">
    <source>
        <dbReference type="EMBL" id="PVH22600.1"/>
    </source>
</evidence>
<feature type="transmembrane region" description="Helical" evidence="2">
    <location>
        <begin position="68"/>
        <end position="91"/>
    </location>
</feature>
<keyword evidence="2" id="KW-0472">Membrane</keyword>
<feature type="compositionally biased region" description="Basic and acidic residues" evidence="1">
    <location>
        <begin position="465"/>
        <end position="490"/>
    </location>
</feature>
<comment type="caution">
    <text evidence="3">The sequence shown here is derived from an EMBL/GenBank/DDBJ whole genome shotgun (WGS) entry which is preliminary data.</text>
</comment>
<reference evidence="3 4" key="1">
    <citation type="submission" date="2017-12" db="EMBL/GenBank/DDBJ databases">
        <title>Genome Sequence of a Multidrug-Resistant Candida haemulonii Isolate from a Patient with Chronic Leg Ulcers in Israel.</title>
        <authorList>
            <person name="Chow N.A."/>
            <person name="Gade L."/>
            <person name="Batra D."/>
            <person name="Rowe L.A."/>
            <person name="Ben-Ami R."/>
            <person name="Loparev V.N."/>
            <person name="Litvintseva A.P."/>
        </authorList>
    </citation>
    <scope>NUCLEOTIDE SEQUENCE [LARGE SCALE GENOMIC DNA]</scope>
    <source>
        <strain evidence="3 4">B11899</strain>
    </source>
</reference>
<feature type="transmembrane region" description="Helical" evidence="2">
    <location>
        <begin position="98"/>
        <end position="117"/>
    </location>
</feature>
<keyword evidence="2" id="KW-1133">Transmembrane helix</keyword>
<feature type="transmembrane region" description="Helical" evidence="2">
    <location>
        <begin position="351"/>
        <end position="371"/>
    </location>
</feature>
<dbReference type="Proteomes" id="UP000244309">
    <property type="component" value="Unassembled WGS sequence"/>
</dbReference>
<dbReference type="VEuPathDB" id="FungiDB:CXQ85_005172"/>
<protein>
    <submittedName>
        <fullName evidence="3">Uncharacterized protein</fullName>
    </submittedName>
</protein>
<dbReference type="InterPro" id="IPR021460">
    <property type="entry name" value="DUF3112"/>
</dbReference>
<dbReference type="AlphaFoldDB" id="A0A2V1AWY3"/>
<feature type="transmembrane region" description="Helical" evidence="2">
    <location>
        <begin position="316"/>
        <end position="339"/>
    </location>
</feature>
<sequence length="490" mass="56119">MEHDDSATGGLMKFLLATANGGAPGTGIKQIIDIGTNLLGDELPDELVKYNVDTQNVLMGGYPTEWDVAPSIAFSVIFFVFLILHTSIFLINFFRGHYFWVSIGFIVYCLMKIPAFAMRAYWAKNITEINIGLTASVLQIVPAYLIVSLNLILTQRLFTWRHPVGGSRWLFWSIMLGMYAMVFVFIAVIITASLVPYLYFISYRTYEQWAQVNQAAGVIVVLYVMTSVSLLALSYLFPPTKKDENLYTYQPWWIKSFSPFYFVEKGAAQRAELTFMRRNHNHRHAIRVIAATHHHFNMVEGMTNERGSLTHNVSMFIITATTALILVGAILRCIVLFQFKWKRYEDTIAEPLLGFITWGLFESFVNIIYIVGRVDLRLYRPDILPPQVRAIITAEQSFYPSESEEDDEDDIYTRSSHESDISAVSKGYSSDSPLSYDKVEPPYPTDDVEDDRKTTDSSSFQFPSERPEKDKKRDLKHVEQAEDDESMFHF</sequence>
<feature type="region of interest" description="Disordered" evidence="1">
    <location>
        <begin position="399"/>
        <end position="490"/>
    </location>
</feature>
<keyword evidence="2" id="KW-0812">Transmembrane</keyword>
<evidence type="ECO:0000313" key="4">
    <source>
        <dbReference type="Proteomes" id="UP000244309"/>
    </source>
</evidence>